<dbReference type="SMART" id="SM00369">
    <property type="entry name" value="LRR_TYP"/>
    <property type="match status" value="7"/>
</dbReference>
<feature type="domain" description="Protein kinase" evidence="13">
    <location>
        <begin position="478"/>
        <end position="907"/>
    </location>
</feature>
<dbReference type="GO" id="GO:0004672">
    <property type="term" value="F:protein kinase activity"/>
    <property type="evidence" value="ECO:0007669"/>
    <property type="project" value="InterPro"/>
</dbReference>
<feature type="non-terminal residue" evidence="14">
    <location>
        <position position="1"/>
    </location>
</feature>
<dbReference type="SUPFAM" id="SSF52058">
    <property type="entry name" value="L domain-like"/>
    <property type="match status" value="2"/>
</dbReference>
<name>A0A5J9UES5_9POAL</name>
<keyword evidence="10" id="KW-0547">Nucleotide-binding</keyword>
<organism evidence="14 15">
    <name type="scientific">Eragrostis curvula</name>
    <name type="common">weeping love grass</name>
    <dbReference type="NCBI Taxonomy" id="38414"/>
    <lineage>
        <taxon>Eukaryota</taxon>
        <taxon>Viridiplantae</taxon>
        <taxon>Streptophyta</taxon>
        <taxon>Embryophyta</taxon>
        <taxon>Tracheophyta</taxon>
        <taxon>Spermatophyta</taxon>
        <taxon>Magnoliopsida</taxon>
        <taxon>Liliopsida</taxon>
        <taxon>Poales</taxon>
        <taxon>Poaceae</taxon>
        <taxon>PACMAD clade</taxon>
        <taxon>Chloridoideae</taxon>
        <taxon>Eragrostideae</taxon>
        <taxon>Eragrostidinae</taxon>
        <taxon>Eragrostis</taxon>
    </lineage>
</organism>
<dbReference type="Pfam" id="PF23598">
    <property type="entry name" value="LRR_14"/>
    <property type="match status" value="1"/>
</dbReference>
<dbReference type="InterPro" id="IPR051809">
    <property type="entry name" value="Plant_receptor-like_S/T_kinase"/>
</dbReference>
<evidence type="ECO:0000259" key="13">
    <source>
        <dbReference type="PROSITE" id="PS50011"/>
    </source>
</evidence>
<dbReference type="FunFam" id="3.80.10.10:FF:000275">
    <property type="entry name" value="Leucine-rich repeat receptor-like protein kinase"/>
    <property type="match status" value="1"/>
</dbReference>
<dbReference type="PROSITE" id="PS00107">
    <property type="entry name" value="PROTEIN_KINASE_ATP"/>
    <property type="match status" value="1"/>
</dbReference>
<dbReference type="FunFam" id="3.80.10.10:FF:000233">
    <property type="entry name" value="Leucine-rich repeat receptor-like protein kinase TDR"/>
    <property type="match status" value="1"/>
</dbReference>
<dbReference type="PANTHER" id="PTHR27008">
    <property type="entry name" value="OS04G0122200 PROTEIN"/>
    <property type="match status" value="1"/>
</dbReference>
<feature type="chain" id="PRO_5023815006" description="Protein kinase domain-containing protein" evidence="12">
    <location>
        <begin position="21"/>
        <end position="917"/>
    </location>
</feature>
<evidence type="ECO:0000256" key="12">
    <source>
        <dbReference type="SAM" id="SignalP"/>
    </source>
</evidence>
<dbReference type="Gramene" id="TVU21827">
    <property type="protein sequence ID" value="TVU21827"/>
    <property type="gene ID" value="EJB05_31494"/>
</dbReference>
<dbReference type="PANTHER" id="PTHR27008:SF544">
    <property type="entry name" value="PROTEIN KINASE DOMAIN-CONTAINING PROTEIN"/>
    <property type="match status" value="1"/>
</dbReference>
<dbReference type="FunFam" id="3.80.10.10:FF:000383">
    <property type="entry name" value="Leucine-rich repeat receptor protein kinase EMS1"/>
    <property type="match status" value="1"/>
</dbReference>
<dbReference type="InterPro" id="IPR003591">
    <property type="entry name" value="Leu-rich_rpt_typical-subtyp"/>
</dbReference>
<dbReference type="PROSITE" id="PS50011">
    <property type="entry name" value="PROTEIN_KINASE_DOM"/>
    <property type="match status" value="1"/>
</dbReference>
<keyword evidence="8 11" id="KW-0472">Membrane</keyword>
<dbReference type="EMBL" id="RWGY01000026">
    <property type="protein sequence ID" value="TVU21827.1"/>
    <property type="molecule type" value="Genomic_DNA"/>
</dbReference>
<dbReference type="OrthoDB" id="656102at2759"/>
<evidence type="ECO:0000256" key="9">
    <source>
        <dbReference type="ARBA" id="ARBA00023180"/>
    </source>
</evidence>
<comment type="subcellular location">
    <subcellularLocation>
        <location evidence="1">Cell membrane</location>
        <topology evidence="1">Single-pass membrane protein</topology>
    </subcellularLocation>
</comment>
<dbReference type="Pfam" id="PF00560">
    <property type="entry name" value="LRR_1"/>
    <property type="match status" value="4"/>
</dbReference>
<evidence type="ECO:0000256" key="1">
    <source>
        <dbReference type="ARBA" id="ARBA00004162"/>
    </source>
</evidence>
<dbReference type="GO" id="GO:0005524">
    <property type="term" value="F:ATP binding"/>
    <property type="evidence" value="ECO:0007669"/>
    <property type="project" value="UniProtKB-UniRule"/>
</dbReference>
<protein>
    <recommendedName>
        <fullName evidence="13">Protein kinase domain-containing protein</fullName>
    </recommendedName>
</protein>
<keyword evidence="4 11" id="KW-0812">Transmembrane</keyword>
<keyword evidence="7 11" id="KW-1133">Transmembrane helix</keyword>
<evidence type="ECO:0000313" key="14">
    <source>
        <dbReference type="EMBL" id="TVU21827.1"/>
    </source>
</evidence>
<dbReference type="InterPro" id="IPR011009">
    <property type="entry name" value="Kinase-like_dom_sf"/>
</dbReference>
<keyword evidence="2" id="KW-1003">Cell membrane</keyword>
<evidence type="ECO:0000256" key="6">
    <source>
        <dbReference type="ARBA" id="ARBA00022737"/>
    </source>
</evidence>
<dbReference type="Gene3D" id="3.80.10.10">
    <property type="entry name" value="Ribonuclease Inhibitor"/>
    <property type="match status" value="5"/>
</dbReference>
<keyword evidence="15" id="KW-1185">Reference proteome</keyword>
<dbReference type="Gene3D" id="3.30.200.20">
    <property type="entry name" value="Phosphorylase Kinase, domain 1"/>
    <property type="match status" value="1"/>
</dbReference>
<gene>
    <name evidence="14" type="ORF">EJB05_31494</name>
</gene>
<evidence type="ECO:0000256" key="3">
    <source>
        <dbReference type="ARBA" id="ARBA00022614"/>
    </source>
</evidence>
<comment type="caution">
    <text evidence="14">The sequence shown here is derived from an EMBL/GenBank/DDBJ whole genome shotgun (WGS) entry which is preliminary data.</text>
</comment>
<dbReference type="SMART" id="SM00220">
    <property type="entry name" value="S_TKc"/>
    <property type="match status" value="1"/>
</dbReference>
<feature type="transmembrane region" description="Helical" evidence="11">
    <location>
        <begin position="638"/>
        <end position="659"/>
    </location>
</feature>
<evidence type="ECO:0000256" key="7">
    <source>
        <dbReference type="ARBA" id="ARBA00022989"/>
    </source>
</evidence>
<evidence type="ECO:0000313" key="15">
    <source>
        <dbReference type="Proteomes" id="UP000324897"/>
    </source>
</evidence>
<evidence type="ECO:0000256" key="8">
    <source>
        <dbReference type="ARBA" id="ARBA00023136"/>
    </source>
</evidence>
<proteinExistence type="predicted"/>
<feature type="signal peptide" evidence="12">
    <location>
        <begin position="1"/>
        <end position="20"/>
    </location>
</feature>
<dbReference type="InterPro" id="IPR055414">
    <property type="entry name" value="LRR_R13L4/SHOC2-like"/>
</dbReference>
<feature type="binding site" evidence="10">
    <location>
        <position position="723"/>
    </location>
    <ligand>
        <name>ATP</name>
        <dbReference type="ChEBI" id="CHEBI:30616"/>
    </ligand>
</feature>
<dbReference type="PRINTS" id="PR00019">
    <property type="entry name" value="LEURICHRPT"/>
</dbReference>
<dbReference type="InterPro" id="IPR001611">
    <property type="entry name" value="Leu-rich_rpt"/>
</dbReference>
<dbReference type="SUPFAM" id="SSF56112">
    <property type="entry name" value="Protein kinase-like (PK-like)"/>
    <property type="match status" value="1"/>
</dbReference>
<dbReference type="GO" id="GO:0009791">
    <property type="term" value="P:post-embryonic development"/>
    <property type="evidence" value="ECO:0007669"/>
    <property type="project" value="UniProtKB-ARBA"/>
</dbReference>
<dbReference type="GO" id="GO:0005886">
    <property type="term" value="C:plasma membrane"/>
    <property type="evidence" value="ECO:0007669"/>
    <property type="project" value="UniProtKB-SubCell"/>
</dbReference>
<dbReference type="Pfam" id="PF08263">
    <property type="entry name" value="LRRNT_2"/>
    <property type="match status" value="1"/>
</dbReference>
<dbReference type="InterPro" id="IPR013210">
    <property type="entry name" value="LRR_N_plant-typ"/>
</dbReference>
<dbReference type="InterPro" id="IPR017441">
    <property type="entry name" value="Protein_kinase_ATP_BS"/>
</dbReference>
<evidence type="ECO:0000256" key="11">
    <source>
        <dbReference type="SAM" id="Phobius"/>
    </source>
</evidence>
<keyword evidence="5 12" id="KW-0732">Signal</keyword>
<accession>A0A5J9UES5</accession>
<keyword evidence="6" id="KW-0677">Repeat</keyword>
<keyword evidence="3" id="KW-0433">Leucine-rich repeat</keyword>
<dbReference type="Pfam" id="PF00069">
    <property type="entry name" value="Pkinase"/>
    <property type="match status" value="1"/>
</dbReference>
<dbReference type="Gene3D" id="1.10.510.10">
    <property type="entry name" value="Transferase(Phosphotransferase) domain 1"/>
    <property type="match status" value="1"/>
</dbReference>
<dbReference type="AlphaFoldDB" id="A0A5J9UES5"/>
<keyword evidence="9" id="KW-0325">Glycoprotein</keyword>
<evidence type="ECO:0000256" key="10">
    <source>
        <dbReference type="PROSITE-ProRule" id="PRU10141"/>
    </source>
</evidence>
<dbReference type="Proteomes" id="UP000324897">
    <property type="component" value="Unassembled WGS sequence"/>
</dbReference>
<evidence type="ECO:0000256" key="2">
    <source>
        <dbReference type="ARBA" id="ARBA00022475"/>
    </source>
</evidence>
<reference evidence="14 15" key="1">
    <citation type="journal article" date="2019" name="Sci. Rep.">
        <title>A high-quality genome of Eragrostis curvula grass provides insights into Poaceae evolution and supports new strategies to enhance forage quality.</title>
        <authorList>
            <person name="Carballo J."/>
            <person name="Santos B.A.C.M."/>
            <person name="Zappacosta D."/>
            <person name="Garbus I."/>
            <person name="Selva J.P."/>
            <person name="Gallo C.A."/>
            <person name="Diaz A."/>
            <person name="Albertini E."/>
            <person name="Caccamo M."/>
            <person name="Echenique V."/>
        </authorList>
    </citation>
    <scope>NUCLEOTIDE SEQUENCE [LARGE SCALE GENOMIC DNA]</scope>
    <source>
        <strain evidence="15">cv. Victoria</strain>
        <tissue evidence="14">Leaf</tissue>
    </source>
</reference>
<keyword evidence="10" id="KW-0067">ATP-binding</keyword>
<evidence type="ECO:0000256" key="5">
    <source>
        <dbReference type="ARBA" id="ARBA00022729"/>
    </source>
</evidence>
<dbReference type="InterPro" id="IPR032675">
    <property type="entry name" value="LRR_dom_sf"/>
</dbReference>
<dbReference type="InterPro" id="IPR000719">
    <property type="entry name" value="Prot_kinase_dom"/>
</dbReference>
<sequence length="917" mass="98817">MAASLTSLCLLLLSLPISSSTLVAAEAGDEAALLAFKAASGGGDALASWNGSSTRGFCSWEGVRCGGRQRRVVALNLPSRRLTGILSPAIGNLSSLRTLNLSSNGFIGDIPANLGRLCHLHVLDLSQNTFSGKFPINLTSCINLNTVFLNNHQLRGHVPSEIGDNLKDLRVLILGKGTIPSRLSDIPGIQYLALAFNNLSGEPPLSLYNLSSLQALQLQANMLHGGIPANIGSKFPSMRILCLYQNQFTGSIPNSLSNLSALESIQLNENRFSGYVPRMLGRLRALKYLSLYETMIEADEREGWEFITSLSNCSQLQRLLLFGNSAFTGQLPSSIGNLSTTLQILLLDTTGISGSIPSAISNLVNLQEFGVQDTSISGVIPESIGKLGNLDRLGLFNTMGNLTRLTLLDAHDANLEGAIPPSLGNMKNLQSLDLSMNHLNGSVPAEIFKLLTLSTLINISYNLLSGPLPSEVGSLKNLNFLSLNGNRLSGQIPDGIGKLLMLQELWLANNSFEGSIPQSLSNIKGLSTLSLSMNKLTGPIPDGIGNISNLQQLYLAHNNLSGPIPLILQNLTSLSNLDLSFNNLQGAVPTKGIFQKLANLSITGNTELCGGMPQLHLPPCQMNSIKIKRKGKLMPLKIALATIVALLFLTCIIALIQLINKKLRRKQKIPFPPVVEEQYKRVSYRALANGTNGFSEANLLGKGSFGEVYKCTFEDEATITAVKVFNPEQSGSARSFVAESPPTILVWIRHCMSARVGDFGISRILPECVNEALQNSNSTIGIRGSIGYVAPEYGEGSSVSTLGDVYSLGILLLEMFTGKSPTDDMFIGPLDLHKFAEDALPNRIWDVVDSTLRLDAGTYDNTTRTKIENCLVSVIALGISCSKKQPKERTSVQNAAAEMHAIRDSYLIFARSVAVWE</sequence>
<evidence type="ECO:0000256" key="4">
    <source>
        <dbReference type="ARBA" id="ARBA00022692"/>
    </source>
</evidence>